<reference evidence="2" key="1">
    <citation type="journal article" date="2019" name="Int. J. Syst. Evol. Microbiol.">
        <title>The Global Catalogue of Microorganisms (GCM) 10K type strain sequencing project: providing services to taxonomists for standard genome sequencing and annotation.</title>
        <authorList>
            <consortium name="The Broad Institute Genomics Platform"/>
            <consortium name="The Broad Institute Genome Sequencing Center for Infectious Disease"/>
            <person name="Wu L."/>
            <person name="Ma J."/>
        </authorList>
    </citation>
    <scope>NUCLEOTIDE SEQUENCE [LARGE SCALE GENOMIC DNA]</scope>
    <source>
        <strain evidence="2">JCM 17137</strain>
    </source>
</reference>
<protein>
    <submittedName>
        <fullName evidence="1">Uncharacterized protein</fullName>
    </submittedName>
</protein>
<gene>
    <name evidence="1" type="ORF">GCM10022402_30490</name>
</gene>
<keyword evidence="2" id="KW-1185">Reference proteome</keyword>
<evidence type="ECO:0000313" key="2">
    <source>
        <dbReference type="Proteomes" id="UP001500908"/>
    </source>
</evidence>
<evidence type="ECO:0000313" key="1">
    <source>
        <dbReference type="EMBL" id="GAA3749166.1"/>
    </source>
</evidence>
<dbReference type="EMBL" id="BAABDD010000013">
    <property type="protein sequence ID" value="GAA3749166.1"/>
    <property type="molecule type" value="Genomic_DNA"/>
</dbReference>
<organism evidence="1 2">
    <name type="scientific">Salinactinospora qingdaonensis</name>
    <dbReference type="NCBI Taxonomy" id="702744"/>
    <lineage>
        <taxon>Bacteria</taxon>
        <taxon>Bacillati</taxon>
        <taxon>Actinomycetota</taxon>
        <taxon>Actinomycetes</taxon>
        <taxon>Streptosporangiales</taxon>
        <taxon>Nocardiopsidaceae</taxon>
        <taxon>Salinactinospora</taxon>
    </lineage>
</organism>
<sequence>MAKAGRWPLHPARAGVGLLVAPWGRTHKVWGVVGWVGLVGMLVRGAAAVPEFVEDFG</sequence>
<proteinExistence type="predicted"/>
<accession>A0ABP7FWY8</accession>
<dbReference type="Proteomes" id="UP001500908">
    <property type="component" value="Unassembled WGS sequence"/>
</dbReference>
<comment type="caution">
    <text evidence="1">The sequence shown here is derived from an EMBL/GenBank/DDBJ whole genome shotgun (WGS) entry which is preliminary data.</text>
</comment>
<name>A0ABP7FWY8_9ACTN</name>